<sequence>MIITSTANPEIKERARLLTARGRREQQAFLVEGVRLLEEVLKADYPVTKVYYTAAGIGKERGQALFRQLKERAIPCQEVSEGVLAKLSATETPQGLVAVVPVRQQDFALPRPGRGIILVLDGIQDPGNLGTIIRTAFAAGIREVWTTPDSCDLYNPKTVRATMGAIFHLPCRELTDSLAAVRAAAELGWWVTATALEGAVPYYRLDWRQPRLLLLGNEGRGLSPELLALARERVTIPMPGGAESLNVAVAAGILMYETIRQNSAV</sequence>
<dbReference type="Proteomes" id="UP000189933">
    <property type="component" value="Unassembled WGS sequence"/>
</dbReference>
<dbReference type="InterPro" id="IPR053888">
    <property type="entry name" value="MRM3-like_sub_bind"/>
</dbReference>
<dbReference type="Gene3D" id="3.30.1330.30">
    <property type="match status" value="1"/>
</dbReference>
<dbReference type="PANTHER" id="PTHR43191">
    <property type="entry name" value="RRNA METHYLTRANSFERASE 3"/>
    <property type="match status" value="1"/>
</dbReference>
<dbReference type="CDD" id="cd18095">
    <property type="entry name" value="SpoU-like_rRNA-MTase"/>
    <property type="match status" value="1"/>
</dbReference>
<feature type="domain" description="RNA 2-O ribose methyltransferase substrate binding" evidence="4">
    <location>
        <begin position="30"/>
        <end position="106"/>
    </location>
</feature>
<evidence type="ECO:0000256" key="1">
    <source>
        <dbReference type="ARBA" id="ARBA00007228"/>
    </source>
</evidence>
<dbReference type="EMBL" id="FUXM01000015">
    <property type="protein sequence ID" value="SJZ97313.1"/>
    <property type="molecule type" value="Genomic_DNA"/>
</dbReference>
<dbReference type="InterPro" id="IPR029064">
    <property type="entry name" value="Ribosomal_eL30-like_sf"/>
</dbReference>
<dbReference type="InterPro" id="IPR029028">
    <property type="entry name" value="Alpha/beta_knot_MTases"/>
</dbReference>
<dbReference type="GO" id="GO:0006396">
    <property type="term" value="P:RNA processing"/>
    <property type="evidence" value="ECO:0007669"/>
    <property type="project" value="InterPro"/>
</dbReference>
<dbReference type="PANTHER" id="PTHR43191:SF2">
    <property type="entry name" value="RRNA METHYLTRANSFERASE 3, MITOCHONDRIAL"/>
    <property type="match status" value="1"/>
</dbReference>
<reference evidence="6" key="1">
    <citation type="submission" date="2017-02" db="EMBL/GenBank/DDBJ databases">
        <authorList>
            <person name="Varghese N."/>
            <person name="Submissions S."/>
        </authorList>
    </citation>
    <scope>NUCLEOTIDE SEQUENCE [LARGE SCALE GENOMIC DNA]</scope>
    <source>
        <strain evidence="6">DSM 16521</strain>
    </source>
</reference>
<dbReference type="SMART" id="SM00967">
    <property type="entry name" value="SpoU_sub_bind"/>
    <property type="match status" value="1"/>
</dbReference>
<dbReference type="InterPro" id="IPR001537">
    <property type="entry name" value="SpoU_MeTrfase"/>
</dbReference>
<keyword evidence="6" id="KW-1185">Reference proteome</keyword>
<dbReference type="GO" id="GO:0005737">
    <property type="term" value="C:cytoplasm"/>
    <property type="evidence" value="ECO:0007669"/>
    <property type="project" value="UniProtKB-ARBA"/>
</dbReference>
<accession>A0A1T4Q0J5</accession>
<dbReference type="SUPFAM" id="SSF55315">
    <property type="entry name" value="L30e-like"/>
    <property type="match status" value="1"/>
</dbReference>
<comment type="similarity">
    <text evidence="1">Belongs to the class IV-like SAM-binding methyltransferase superfamily. RNA methyltransferase TrmH family.</text>
</comment>
<evidence type="ECO:0000256" key="3">
    <source>
        <dbReference type="ARBA" id="ARBA00022679"/>
    </source>
</evidence>
<name>A0A1T4Q0J5_9FIRM</name>
<dbReference type="Pfam" id="PF22435">
    <property type="entry name" value="MRM3-like_sub_bind"/>
    <property type="match status" value="1"/>
</dbReference>
<dbReference type="InterPro" id="IPR013123">
    <property type="entry name" value="SpoU_subst-bd"/>
</dbReference>
<dbReference type="AlphaFoldDB" id="A0A1T4Q0J5"/>
<dbReference type="OrthoDB" id="9785673at2"/>
<dbReference type="GO" id="GO:0032259">
    <property type="term" value="P:methylation"/>
    <property type="evidence" value="ECO:0007669"/>
    <property type="project" value="UniProtKB-KW"/>
</dbReference>
<protein>
    <submittedName>
        <fullName evidence="5">RNA methyltransferase, TrmH family</fullName>
    </submittedName>
</protein>
<gene>
    <name evidence="5" type="ORF">SAMN02745885_01488</name>
</gene>
<dbReference type="RefSeq" id="WP_078665553.1">
    <property type="nucleotide sequence ID" value="NZ_FUXM01000015.1"/>
</dbReference>
<keyword evidence="3 5" id="KW-0808">Transferase</keyword>
<dbReference type="GO" id="GO:0008173">
    <property type="term" value="F:RNA methyltransferase activity"/>
    <property type="evidence" value="ECO:0007669"/>
    <property type="project" value="InterPro"/>
</dbReference>
<dbReference type="GO" id="GO:0003723">
    <property type="term" value="F:RNA binding"/>
    <property type="evidence" value="ECO:0007669"/>
    <property type="project" value="InterPro"/>
</dbReference>
<evidence type="ECO:0000313" key="5">
    <source>
        <dbReference type="EMBL" id="SJZ97313.1"/>
    </source>
</evidence>
<dbReference type="InterPro" id="IPR051259">
    <property type="entry name" value="rRNA_Methyltransferase"/>
</dbReference>
<dbReference type="InterPro" id="IPR029026">
    <property type="entry name" value="tRNA_m1G_MTases_N"/>
</dbReference>
<dbReference type="SUPFAM" id="SSF75217">
    <property type="entry name" value="alpha/beta knot"/>
    <property type="match status" value="1"/>
</dbReference>
<keyword evidence="2 5" id="KW-0489">Methyltransferase</keyword>
<organism evidence="5 6">
    <name type="scientific">Carboxydocella sporoproducens DSM 16521</name>
    <dbReference type="NCBI Taxonomy" id="1121270"/>
    <lineage>
        <taxon>Bacteria</taxon>
        <taxon>Bacillati</taxon>
        <taxon>Bacillota</taxon>
        <taxon>Clostridia</taxon>
        <taxon>Eubacteriales</taxon>
        <taxon>Clostridiales Family XVI. Incertae Sedis</taxon>
        <taxon>Carboxydocella</taxon>
    </lineage>
</organism>
<proteinExistence type="inferred from homology"/>
<evidence type="ECO:0000256" key="2">
    <source>
        <dbReference type="ARBA" id="ARBA00022603"/>
    </source>
</evidence>
<dbReference type="Pfam" id="PF00588">
    <property type="entry name" value="SpoU_methylase"/>
    <property type="match status" value="1"/>
</dbReference>
<evidence type="ECO:0000259" key="4">
    <source>
        <dbReference type="SMART" id="SM00967"/>
    </source>
</evidence>
<evidence type="ECO:0000313" key="6">
    <source>
        <dbReference type="Proteomes" id="UP000189933"/>
    </source>
</evidence>
<dbReference type="Gene3D" id="3.40.1280.10">
    <property type="match status" value="1"/>
</dbReference>